<feature type="region of interest" description="Disordered" evidence="7">
    <location>
        <begin position="734"/>
        <end position="788"/>
    </location>
</feature>
<evidence type="ECO:0000256" key="5">
    <source>
        <dbReference type="ARBA" id="ARBA00022963"/>
    </source>
</evidence>
<sequence>MYEEKTNKNQQLQDSLINIELQEGEDLKKQHLQYEKEPQDQSLDPQIVLNFLEVYMIAISKQEFLWKEDAYWQFLELSDFNHEGIIKVKETWVEKRAGGRFEYQNCCRNLLSMINNWNRRYMVITQDGVMYSKGNRNPIKIREMLLFDSNFKMETGQSTTGKDFGIKLITSSRILVIKAYNFYQFVDIIMSFLEALEISPYTKIHRFTSFAPIRENAICKWYVDGNDYYQDVYDRLIGAKQQVYITDWWLSPELYLKRPVGPKLNQESRIDRVLELLAQRGVKIFILVYRESKIALTLDSEYTKQALQYNLKNHDNIIVLRHPNSVLPFLWSHHEKMVIVDQLYGFMGGLDLCYGRYDTQDHNLEDLPQKNKYDENQETVFFPGIDYSNVRIQDFTNVKNHSQSQIDRLTQPRMPWHDIHLQITGDPVKDMTRHFIQYWNFAKNNIYDKENEFGQIVPSMKSKDDFDQGMFKKGMVKFKLFKEKLKNRMKQNKEEKTDITQEQQNKVIGFEINQFNSNSNSNNDKNNIELSNNKNQAKSEKEGKNEGNKEKGQQDSNSSFKEYLNQVKFEQEQQNRNDEEYEEKEDNKQNPQNLDTTLENEQNTTTSHLNLQREKFQDLEDISQNNDKIKKNISQSAIRQNQRKSQKSIDSINQQNRKSYLDQDIYRPKRQSVCFYNTPQKYLQNSGQKEKEQEELQINLNINQGKNEKNDQSLEQQQEQLQDNSQNDINYQINENNENSEDDNNEEEEKEDKIKGEIEGIIFKKQNEDDNKKNSEENENDLDDDEKKNRIIQKLQKKFESGSKISNGKILSHQNTVQISDLNSRNKFAQSSSFGGSQFKFKVKRQKSVDDVQIYQDQNQLALPILEEIARECQKEEAINFYEKNEVNNNGSKTQQVDGNIKKNNFNLKNQQNNQNNKENEESEMQQLQQEEEQKRMRKQPEIQFLNNIQDKMGTCTCQMLRSASQWSLGLQPGHKEMSIQVAYIELITKAQHFIYIENQFFISNSAGNLVKNKIAQAIIDRIKLAAERKEKFKVVVIMPLLPGFEGEINGSNSTIMKCQLYWEYCTISRGGSSILEQLERDKNIQDPSEYIEFYGLRNHGKLNNKPVTEIIYVHSKLMIVDDNYVIIGSANINDRSQQGSRDSEVCMVIEDQYKVSGKLAGKNVQVGEFCTSLRRQLYQEHFGLTEEESIDPINQITLQNIKNQTKQNTEIYREVFACYPDDNFLTISQYEQFKQKENLDKYDELKDKIKGHAVQFPLYFLQRENLNLKYTNKEYFVPAESFT</sequence>
<dbReference type="InParanoid" id="A0A0V0R209"/>
<dbReference type="Gene3D" id="3.30.870.10">
    <property type="entry name" value="Endonuclease Chain A"/>
    <property type="match status" value="2"/>
</dbReference>
<feature type="compositionally biased region" description="Basic and acidic residues" evidence="7">
    <location>
        <begin position="765"/>
        <end position="776"/>
    </location>
</feature>
<dbReference type="Proteomes" id="UP000054937">
    <property type="component" value="Unassembled WGS sequence"/>
</dbReference>
<evidence type="ECO:0000313" key="9">
    <source>
        <dbReference type="EMBL" id="KRX08542.1"/>
    </source>
</evidence>
<dbReference type="GO" id="GO:0005886">
    <property type="term" value="C:plasma membrane"/>
    <property type="evidence" value="ECO:0007669"/>
    <property type="project" value="TreeGrafter"/>
</dbReference>
<dbReference type="SUPFAM" id="SSF50729">
    <property type="entry name" value="PH domain-like"/>
    <property type="match status" value="1"/>
</dbReference>
<name>A0A0V0R209_PSEPJ</name>
<dbReference type="GO" id="GO:0009395">
    <property type="term" value="P:phospholipid catabolic process"/>
    <property type="evidence" value="ECO:0007669"/>
    <property type="project" value="TreeGrafter"/>
</dbReference>
<feature type="compositionally biased region" description="Basic and acidic residues" evidence="7">
    <location>
        <begin position="537"/>
        <end position="553"/>
    </location>
</feature>
<dbReference type="EC" id="3.1.4.4" evidence="2"/>
<dbReference type="SMART" id="SM00155">
    <property type="entry name" value="PLDc"/>
    <property type="match status" value="2"/>
</dbReference>
<dbReference type="InterPro" id="IPR015679">
    <property type="entry name" value="PLipase_D_fam"/>
</dbReference>
<dbReference type="OrthoDB" id="419078at2759"/>
<feature type="region of interest" description="Disordered" evidence="7">
    <location>
        <begin position="906"/>
        <end position="937"/>
    </location>
</feature>
<comment type="caution">
    <text evidence="9">The sequence shown here is derived from an EMBL/GenBank/DDBJ whole genome shotgun (WGS) entry which is preliminary data.</text>
</comment>
<feature type="compositionally biased region" description="Acidic residues" evidence="7">
    <location>
        <begin position="738"/>
        <end position="750"/>
    </location>
</feature>
<protein>
    <recommendedName>
        <fullName evidence="2">phospholipase D</fullName>
        <ecNumber evidence="2">3.1.4.4</ecNumber>
    </recommendedName>
</protein>
<feature type="region of interest" description="Disordered" evidence="7">
    <location>
        <begin position="571"/>
        <end position="595"/>
    </location>
</feature>
<keyword evidence="6" id="KW-0443">Lipid metabolism</keyword>
<feature type="domain" description="PLD phosphodiesterase" evidence="8">
    <location>
        <begin position="1110"/>
        <end position="1137"/>
    </location>
</feature>
<evidence type="ECO:0000256" key="3">
    <source>
        <dbReference type="ARBA" id="ARBA00022737"/>
    </source>
</evidence>
<keyword evidence="5" id="KW-0442">Lipid degradation</keyword>
<keyword evidence="4" id="KW-0378">Hydrolase</keyword>
<feature type="compositionally biased region" description="Low complexity" evidence="7">
    <location>
        <begin position="514"/>
        <end position="536"/>
    </location>
</feature>
<comment type="catalytic activity">
    <reaction evidence="1">
        <text>a 1,2-diacyl-sn-glycero-3-phosphocholine + H2O = a 1,2-diacyl-sn-glycero-3-phosphate + choline + H(+)</text>
        <dbReference type="Rhea" id="RHEA:14445"/>
        <dbReference type="ChEBI" id="CHEBI:15354"/>
        <dbReference type="ChEBI" id="CHEBI:15377"/>
        <dbReference type="ChEBI" id="CHEBI:15378"/>
        <dbReference type="ChEBI" id="CHEBI:57643"/>
        <dbReference type="ChEBI" id="CHEBI:58608"/>
        <dbReference type="EC" id="3.1.4.4"/>
    </reaction>
</comment>
<feature type="compositionally biased region" description="Polar residues" evidence="7">
    <location>
        <begin position="622"/>
        <end position="640"/>
    </location>
</feature>
<keyword evidence="3" id="KW-0677">Repeat</keyword>
<dbReference type="PANTHER" id="PTHR18896:SF76">
    <property type="entry name" value="PHOSPHOLIPASE"/>
    <property type="match status" value="1"/>
</dbReference>
<evidence type="ECO:0000256" key="7">
    <source>
        <dbReference type="SAM" id="MobiDB-lite"/>
    </source>
</evidence>
<dbReference type="Pfam" id="PF00614">
    <property type="entry name" value="PLDc"/>
    <property type="match status" value="1"/>
</dbReference>
<evidence type="ECO:0000256" key="4">
    <source>
        <dbReference type="ARBA" id="ARBA00022801"/>
    </source>
</evidence>
<dbReference type="FunFam" id="3.30.870.10:FF:000011">
    <property type="entry name" value="Phospholipase"/>
    <property type="match status" value="1"/>
</dbReference>
<evidence type="ECO:0000256" key="1">
    <source>
        <dbReference type="ARBA" id="ARBA00000798"/>
    </source>
</evidence>
<feature type="compositionally biased region" description="Polar residues" evidence="7">
    <location>
        <begin position="648"/>
        <end position="658"/>
    </location>
</feature>
<keyword evidence="10" id="KW-1185">Reference proteome</keyword>
<feature type="domain" description="PLD phosphodiesterase" evidence="8">
    <location>
        <begin position="329"/>
        <end position="356"/>
    </location>
</feature>
<dbReference type="CDD" id="cd09141">
    <property type="entry name" value="PLDc_vPLD1_2_yPLD_like_2"/>
    <property type="match status" value="1"/>
</dbReference>
<evidence type="ECO:0000259" key="8">
    <source>
        <dbReference type="PROSITE" id="PS50035"/>
    </source>
</evidence>
<feature type="compositionally biased region" description="Low complexity" evidence="7">
    <location>
        <begin position="906"/>
        <end position="917"/>
    </location>
</feature>
<dbReference type="SUPFAM" id="SSF56024">
    <property type="entry name" value="Phospholipase D/nuclease"/>
    <property type="match status" value="2"/>
</dbReference>
<dbReference type="PANTHER" id="PTHR18896">
    <property type="entry name" value="PHOSPHOLIPASE D"/>
    <property type="match status" value="1"/>
</dbReference>
<dbReference type="OMA" id="VRHPHRE"/>
<dbReference type="PROSITE" id="PS50035">
    <property type="entry name" value="PLD"/>
    <property type="match status" value="2"/>
</dbReference>
<accession>A0A0V0R209</accession>
<dbReference type="Pfam" id="PF13091">
    <property type="entry name" value="PLDc_2"/>
    <property type="match status" value="1"/>
</dbReference>
<evidence type="ECO:0000313" key="10">
    <source>
        <dbReference type="Proteomes" id="UP000054937"/>
    </source>
</evidence>
<organism evidence="9 10">
    <name type="scientific">Pseudocohnilembus persalinus</name>
    <name type="common">Ciliate</name>
    <dbReference type="NCBI Taxonomy" id="266149"/>
    <lineage>
        <taxon>Eukaryota</taxon>
        <taxon>Sar</taxon>
        <taxon>Alveolata</taxon>
        <taxon>Ciliophora</taxon>
        <taxon>Intramacronucleata</taxon>
        <taxon>Oligohymenophorea</taxon>
        <taxon>Scuticociliatia</taxon>
        <taxon>Philasterida</taxon>
        <taxon>Pseudocohnilembidae</taxon>
        <taxon>Pseudocohnilembus</taxon>
    </lineage>
</organism>
<dbReference type="CDD" id="cd09138">
    <property type="entry name" value="PLDc_vPLD1_2_yPLD_like_1"/>
    <property type="match status" value="1"/>
</dbReference>
<dbReference type="EMBL" id="LDAU01000063">
    <property type="protein sequence ID" value="KRX08542.1"/>
    <property type="molecule type" value="Genomic_DNA"/>
</dbReference>
<evidence type="ECO:0000256" key="6">
    <source>
        <dbReference type="ARBA" id="ARBA00023098"/>
    </source>
</evidence>
<dbReference type="InterPro" id="IPR025202">
    <property type="entry name" value="PLD-like_dom"/>
</dbReference>
<evidence type="ECO:0000256" key="2">
    <source>
        <dbReference type="ARBA" id="ARBA00012027"/>
    </source>
</evidence>
<dbReference type="GO" id="GO:0004630">
    <property type="term" value="F:phospholipase D activity"/>
    <property type="evidence" value="ECO:0007669"/>
    <property type="project" value="UniProtKB-EC"/>
</dbReference>
<proteinExistence type="predicted"/>
<dbReference type="InterPro" id="IPR001736">
    <property type="entry name" value="PLipase_D/transphosphatidylase"/>
</dbReference>
<reference evidence="9 10" key="1">
    <citation type="journal article" date="2015" name="Sci. Rep.">
        <title>Genome of the facultative scuticociliatosis pathogen Pseudocohnilembus persalinus provides insight into its virulence through horizontal gene transfer.</title>
        <authorList>
            <person name="Xiong J."/>
            <person name="Wang G."/>
            <person name="Cheng J."/>
            <person name="Tian M."/>
            <person name="Pan X."/>
            <person name="Warren A."/>
            <person name="Jiang C."/>
            <person name="Yuan D."/>
            <person name="Miao W."/>
        </authorList>
    </citation>
    <scope>NUCLEOTIDE SEQUENCE [LARGE SCALE GENOMIC DNA]</scope>
    <source>
        <strain evidence="9">36N120E</strain>
    </source>
</reference>
<gene>
    <name evidence="9" type="ORF">PPERSA_13023</name>
</gene>
<feature type="region of interest" description="Disordered" evidence="7">
    <location>
        <begin position="618"/>
        <end position="665"/>
    </location>
</feature>
<feature type="region of interest" description="Disordered" evidence="7">
    <location>
        <begin position="514"/>
        <end position="557"/>
    </location>
</feature>